<evidence type="ECO:0000313" key="2">
    <source>
        <dbReference type="EnsemblProtists" id="EKX48012"/>
    </source>
</evidence>
<evidence type="ECO:0000313" key="3">
    <source>
        <dbReference type="Proteomes" id="UP000011087"/>
    </source>
</evidence>
<protein>
    <submittedName>
        <fullName evidence="1 2">Uncharacterized protein</fullName>
    </submittedName>
</protein>
<reference evidence="2" key="3">
    <citation type="submission" date="2015-06" db="UniProtKB">
        <authorList>
            <consortium name="EnsemblProtists"/>
        </authorList>
    </citation>
    <scope>IDENTIFICATION</scope>
</reference>
<dbReference type="GeneID" id="17304854"/>
<name>L1JI61_GUITC</name>
<dbReference type="KEGG" id="gtt:GUITHDRAFT_162508"/>
<evidence type="ECO:0000313" key="1">
    <source>
        <dbReference type="EMBL" id="EKX48012.1"/>
    </source>
</evidence>
<dbReference type="RefSeq" id="XP_005834992.1">
    <property type="nucleotide sequence ID" value="XM_005834935.1"/>
</dbReference>
<dbReference type="EMBL" id="JH992987">
    <property type="protein sequence ID" value="EKX48012.1"/>
    <property type="molecule type" value="Genomic_DNA"/>
</dbReference>
<sequence length="122" mass="14093">MLRNQQLLVVAAVLAVAGIATLLIATTSGNKRTADLELVRVPRRRMAMRARGQMLWGTETYPYWEREHTGDPEMFAEEYIDLCIRKLYPEVGCPGSWDSSYWSPIHDEYDNDHPELDIWPPE</sequence>
<reference evidence="1 3" key="1">
    <citation type="journal article" date="2012" name="Nature">
        <title>Algal genomes reveal evolutionary mosaicism and the fate of nucleomorphs.</title>
        <authorList>
            <consortium name="DOE Joint Genome Institute"/>
            <person name="Curtis B.A."/>
            <person name="Tanifuji G."/>
            <person name="Burki F."/>
            <person name="Gruber A."/>
            <person name="Irimia M."/>
            <person name="Maruyama S."/>
            <person name="Arias M.C."/>
            <person name="Ball S.G."/>
            <person name="Gile G.H."/>
            <person name="Hirakawa Y."/>
            <person name="Hopkins J.F."/>
            <person name="Kuo A."/>
            <person name="Rensing S.A."/>
            <person name="Schmutz J."/>
            <person name="Symeonidi A."/>
            <person name="Elias M."/>
            <person name="Eveleigh R.J."/>
            <person name="Herman E.K."/>
            <person name="Klute M.J."/>
            <person name="Nakayama T."/>
            <person name="Obornik M."/>
            <person name="Reyes-Prieto A."/>
            <person name="Armbrust E.V."/>
            <person name="Aves S.J."/>
            <person name="Beiko R.G."/>
            <person name="Coutinho P."/>
            <person name="Dacks J.B."/>
            <person name="Durnford D.G."/>
            <person name="Fast N.M."/>
            <person name="Green B.R."/>
            <person name="Grisdale C.J."/>
            <person name="Hempel F."/>
            <person name="Henrissat B."/>
            <person name="Hoppner M.P."/>
            <person name="Ishida K."/>
            <person name="Kim E."/>
            <person name="Koreny L."/>
            <person name="Kroth P.G."/>
            <person name="Liu Y."/>
            <person name="Malik S.B."/>
            <person name="Maier U.G."/>
            <person name="McRose D."/>
            <person name="Mock T."/>
            <person name="Neilson J.A."/>
            <person name="Onodera N.T."/>
            <person name="Poole A.M."/>
            <person name="Pritham E.J."/>
            <person name="Richards T.A."/>
            <person name="Rocap G."/>
            <person name="Roy S.W."/>
            <person name="Sarai C."/>
            <person name="Schaack S."/>
            <person name="Shirato S."/>
            <person name="Slamovits C.H."/>
            <person name="Spencer D.F."/>
            <person name="Suzuki S."/>
            <person name="Worden A.Z."/>
            <person name="Zauner S."/>
            <person name="Barry K."/>
            <person name="Bell C."/>
            <person name="Bharti A.K."/>
            <person name="Crow J.A."/>
            <person name="Grimwood J."/>
            <person name="Kramer R."/>
            <person name="Lindquist E."/>
            <person name="Lucas S."/>
            <person name="Salamov A."/>
            <person name="McFadden G.I."/>
            <person name="Lane C.E."/>
            <person name="Keeling P.J."/>
            <person name="Gray M.W."/>
            <person name="Grigoriev I.V."/>
            <person name="Archibald J.M."/>
        </authorList>
    </citation>
    <scope>NUCLEOTIDE SEQUENCE</scope>
    <source>
        <strain evidence="1 3">CCMP2712</strain>
    </source>
</reference>
<organism evidence="1">
    <name type="scientific">Guillardia theta (strain CCMP2712)</name>
    <name type="common">Cryptophyte</name>
    <dbReference type="NCBI Taxonomy" id="905079"/>
    <lineage>
        <taxon>Eukaryota</taxon>
        <taxon>Cryptophyceae</taxon>
        <taxon>Pyrenomonadales</taxon>
        <taxon>Geminigeraceae</taxon>
        <taxon>Guillardia</taxon>
    </lineage>
</organism>
<gene>
    <name evidence="1" type="ORF">GUITHDRAFT_162508</name>
</gene>
<dbReference type="PaxDb" id="55529-EKX48012"/>
<dbReference type="Proteomes" id="UP000011087">
    <property type="component" value="Unassembled WGS sequence"/>
</dbReference>
<dbReference type="AlphaFoldDB" id="L1JI61"/>
<proteinExistence type="predicted"/>
<dbReference type="HOGENOM" id="CLU_2031129_0_0_1"/>
<keyword evidence="3" id="KW-1185">Reference proteome</keyword>
<reference evidence="3" key="2">
    <citation type="submission" date="2012-11" db="EMBL/GenBank/DDBJ databases">
        <authorList>
            <person name="Kuo A."/>
            <person name="Curtis B.A."/>
            <person name="Tanifuji G."/>
            <person name="Burki F."/>
            <person name="Gruber A."/>
            <person name="Irimia M."/>
            <person name="Maruyama S."/>
            <person name="Arias M.C."/>
            <person name="Ball S.G."/>
            <person name="Gile G.H."/>
            <person name="Hirakawa Y."/>
            <person name="Hopkins J.F."/>
            <person name="Rensing S.A."/>
            <person name="Schmutz J."/>
            <person name="Symeonidi A."/>
            <person name="Elias M."/>
            <person name="Eveleigh R.J."/>
            <person name="Herman E.K."/>
            <person name="Klute M.J."/>
            <person name="Nakayama T."/>
            <person name="Obornik M."/>
            <person name="Reyes-Prieto A."/>
            <person name="Armbrust E.V."/>
            <person name="Aves S.J."/>
            <person name="Beiko R.G."/>
            <person name="Coutinho P."/>
            <person name="Dacks J.B."/>
            <person name="Durnford D.G."/>
            <person name="Fast N.M."/>
            <person name="Green B.R."/>
            <person name="Grisdale C."/>
            <person name="Hempe F."/>
            <person name="Henrissat B."/>
            <person name="Hoppner M.P."/>
            <person name="Ishida K.-I."/>
            <person name="Kim E."/>
            <person name="Koreny L."/>
            <person name="Kroth P.G."/>
            <person name="Liu Y."/>
            <person name="Malik S.-B."/>
            <person name="Maier U.G."/>
            <person name="McRose D."/>
            <person name="Mock T."/>
            <person name="Neilson J.A."/>
            <person name="Onodera N.T."/>
            <person name="Poole A.M."/>
            <person name="Pritham E.J."/>
            <person name="Richards T.A."/>
            <person name="Rocap G."/>
            <person name="Roy S.W."/>
            <person name="Sarai C."/>
            <person name="Schaack S."/>
            <person name="Shirato S."/>
            <person name="Slamovits C.H."/>
            <person name="Spencer D.F."/>
            <person name="Suzuki S."/>
            <person name="Worden A.Z."/>
            <person name="Zauner S."/>
            <person name="Barry K."/>
            <person name="Bell C."/>
            <person name="Bharti A.K."/>
            <person name="Crow J.A."/>
            <person name="Grimwood J."/>
            <person name="Kramer R."/>
            <person name="Lindquist E."/>
            <person name="Lucas S."/>
            <person name="Salamov A."/>
            <person name="McFadden G.I."/>
            <person name="Lane C.E."/>
            <person name="Keeling P.J."/>
            <person name="Gray M.W."/>
            <person name="Grigoriev I.V."/>
            <person name="Archibald J.M."/>
        </authorList>
    </citation>
    <scope>NUCLEOTIDE SEQUENCE</scope>
    <source>
        <strain evidence="3">CCMP2712</strain>
    </source>
</reference>
<accession>L1JI61</accession>
<dbReference type="EnsemblProtists" id="EKX48012">
    <property type="protein sequence ID" value="EKX48012"/>
    <property type="gene ID" value="GUITHDRAFT_162508"/>
</dbReference>